<dbReference type="OMA" id="FIVMDHL"/>
<dbReference type="PANTHER" id="PTHR12149">
    <property type="entry name" value="FRUCTOSAMINE 3 KINASE-RELATED PROTEIN"/>
    <property type="match status" value="1"/>
</dbReference>
<keyword evidence="5" id="KW-1185">Reference proteome</keyword>
<evidence type="ECO:0000313" key="5">
    <source>
        <dbReference type="Proteomes" id="UP000008784"/>
    </source>
</evidence>
<dbReference type="eggNOG" id="KOG3021">
    <property type="taxonomic scope" value="Eukaryota"/>
</dbReference>
<comment type="catalytic activity">
    <reaction evidence="2">
        <text>N(6)-D-ribulosyl-L-lysyl-[protein] + ATP = N(6)-(3-O-phospho-D-ribulosyl)-L-lysyl-[protein] + ADP + H(+)</text>
        <dbReference type="Rhea" id="RHEA:48432"/>
        <dbReference type="Rhea" id="RHEA-COMP:12103"/>
        <dbReference type="Rhea" id="RHEA-COMP:12104"/>
        <dbReference type="ChEBI" id="CHEBI:15378"/>
        <dbReference type="ChEBI" id="CHEBI:30616"/>
        <dbReference type="ChEBI" id="CHEBI:90418"/>
        <dbReference type="ChEBI" id="CHEBI:90420"/>
        <dbReference type="ChEBI" id="CHEBI:456216"/>
        <dbReference type="EC" id="2.7.1.172"/>
    </reaction>
    <physiologicalReaction direction="left-to-right" evidence="2">
        <dbReference type="Rhea" id="RHEA:48433"/>
    </physiologicalReaction>
</comment>
<dbReference type="InterPro" id="IPR011009">
    <property type="entry name" value="Kinase-like_dom_sf"/>
</dbReference>
<dbReference type="Gene3D" id="3.90.1200.10">
    <property type="match status" value="1"/>
</dbReference>
<dbReference type="PIRSF" id="PIRSF006221">
    <property type="entry name" value="Ketosamine-3-kinase"/>
    <property type="match status" value="1"/>
</dbReference>
<name>G1XMG2_ARTOA</name>
<dbReference type="Proteomes" id="UP000008784">
    <property type="component" value="Unassembled WGS sequence"/>
</dbReference>
<dbReference type="SUPFAM" id="SSF56112">
    <property type="entry name" value="Protein kinase-like (PK-like)"/>
    <property type="match status" value="1"/>
</dbReference>
<protein>
    <recommendedName>
        <fullName evidence="1">protein-ribulosamine 3-kinase</fullName>
        <ecNumber evidence="1">2.7.1.172</ecNumber>
    </recommendedName>
</protein>
<dbReference type="Pfam" id="PF03881">
    <property type="entry name" value="Fructosamin_kin"/>
    <property type="match status" value="1"/>
</dbReference>
<evidence type="ECO:0000256" key="3">
    <source>
        <dbReference type="PIRNR" id="PIRNR006221"/>
    </source>
</evidence>
<organism evidence="4 5">
    <name type="scientific">Arthrobotrys oligospora (strain ATCC 24927 / CBS 115.81 / DSM 1491)</name>
    <name type="common">Nematode-trapping fungus</name>
    <name type="synonym">Didymozoophaga oligospora</name>
    <dbReference type="NCBI Taxonomy" id="756982"/>
    <lineage>
        <taxon>Eukaryota</taxon>
        <taxon>Fungi</taxon>
        <taxon>Dikarya</taxon>
        <taxon>Ascomycota</taxon>
        <taxon>Pezizomycotina</taxon>
        <taxon>Orbiliomycetes</taxon>
        <taxon>Orbiliales</taxon>
        <taxon>Orbiliaceae</taxon>
        <taxon>Orbilia</taxon>
        <taxon>Orbilia oligospora</taxon>
    </lineage>
</organism>
<dbReference type="GeneID" id="22896701"/>
<dbReference type="AlphaFoldDB" id="G1XMG2"/>
<dbReference type="GO" id="GO:0016301">
    <property type="term" value="F:kinase activity"/>
    <property type="evidence" value="ECO:0007669"/>
    <property type="project" value="UniProtKB-UniRule"/>
</dbReference>
<dbReference type="InterPro" id="IPR016477">
    <property type="entry name" value="Fructo-/Ketosamine-3-kinase"/>
</dbReference>
<dbReference type="EC" id="2.7.1.172" evidence="1"/>
<dbReference type="OrthoDB" id="538223at2759"/>
<dbReference type="PANTHER" id="PTHR12149:SF8">
    <property type="entry name" value="PROTEIN-RIBULOSAMINE 3-KINASE"/>
    <property type="match status" value="1"/>
</dbReference>
<proteinExistence type="inferred from homology"/>
<dbReference type="EMBL" id="ADOT01000259">
    <property type="protein sequence ID" value="EGX45409.1"/>
    <property type="molecule type" value="Genomic_DNA"/>
</dbReference>
<gene>
    <name evidence="4" type="ORF">AOL_s00169g15</name>
</gene>
<evidence type="ECO:0000256" key="1">
    <source>
        <dbReference type="ARBA" id="ARBA00011961"/>
    </source>
</evidence>
<dbReference type="RefSeq" id="XP_011125674.1">
    <property type="nucleotide sequence ID" value="XM_011127372.1"/>
</dbReference>
<keyword evidence="3" id="KW-0418">Kinase</keyword>
<evidence type="ECO:0000256" key="2">
    <source>
        <dbReference type="ARBA" id="ARBA00048655"/>
    </source>
</evidence>
<comment type="caution">
    <text evidence="4">The sequence shown here is derived from an EMBL/GenBank/DDBJ whole genome shotgun (WGS) entry which is preliminary data.</text>
</comment>
<dbReference type="FunFam" id="3.90.1200.10:FF:000018">
    <property type="entry name" value="Fructosamine-3-kinase, putative"/>
    <property type="match status" value="1"/>
</dbReference>
<dbReference type="InParanoid" id="G1XMG2"/>
<dbReference type="HOGENOM" id="CLU_036517_0_3_1"/>
<evidence type="ECO:0000313" key="4">
    <source>
        <dbReference type="EMBL" id="EGX45409.1"/>
    </source>
</evidence>
<comment type="similarity">
    <text evidence="3">Belongs to the fructosamine kinase family.</text>
</comment>
<dbReference type="GO" id="GO:0102193">
    <property type="term" value="F:protein-ribulosamine 3-kinase activity"/>
    <property type="evidence" value="ECO:0007669"/>
    <property type="project" value="UniProtKB-EC"/>
</dbReference>
<reference evidence="4 5" key="1">
    <citation type="journal article" date="2011" name="PLoS Pathog.">
        <title>Genomic and proteomic analyses of the fungus Arthrobotrys oligospora provide insights into nematode-trap formation.</title>
        <authorList>
            <person name="Yang J."/>
            <person name="Wang L."/>
            <person name="Ji X."/>
            <person name="Feng Y."/>
            <person name="Li X."/>
            <person name="Zou C."/>
            <person name="Xu J."/>
            <person name="Ren Y."/>
            <person name="Mi Q."/>
            <person name="Wu J."/>
            <person name="Liu S."/>
            <person name="Liu Y."/>
            <person name="Huang X."/>
            <person name="Wang H."/>
            <person name="Niu X."/>
            <person name="Li J."/>
            <person name="Liang L."/>
            <person name="Luo Y."/>
            <person name="Ji K."/>
            <person name="Zhou W."/>
            <person name="Yu Z."/>
            <person name="Li G."/>
            <person name="Liu Y."/>
            <person name="Li L."/>
            <person name="Qiao M."/>
            <person name="Feng L."/>
            <person name="Zhang K.-Q."/>
        </authorList>
    </citation>
    <scope>NUCLEOTIDE SEQUENCE [LARGE SCALE GENOMIC DNA]</scope>
    <source>
        <strain evidence="5">ATCC 24927 / CBS 115.81 / DSM 1491</strain>
    </source>
</reference>
<keyword evidence="3" id="KW-0808">Transferase</keyword>
<accession>G1XMG2</accession>
<sequence length="337" mass="37228">MVKERDKVLAMALGLDPSGTSISPIKGGSEFASLLRVQSGGKQFFVKAGAGKSSKTMLEAVPELCPRPIAHGDLQDGDYFLATEFLQLHGSSFSRQQSGSRENTLALKLGKLHSQPAPSDGRYGFPVTTCCGSTPQDNSYEDTWSSFFVNRRLLPILNACIESNGSQPELADHVNRMIPIAKYLLSRLSPPSSQPVIIHGDLWSGNQCNGSIPPRIPNPTPVVFDPSSCYAPAEYDHGIMTMFGGFDRNFWEEYEAVVPRGEPAGEYEDRVSLYRLYHTLNHFALFGGSYKSSAIGIMRELQRKYRDRIDGTWFDLEPNTAQRPRFQSHGFVAILAG</sequence>